<dbReference type="CDD" id="cd01650">
    <property type="entry name" value="RT_nLTR_like"/>
    <property type="match status" value="1"/>
</dbReference>
<dbReference type="GO" id="GO:0042575">
    <property type="term" value="C:DNA polymerase complex"/>
    <property type="evidence" value="ECO:0007669"/>
    <property type="project" value="UniProtKB-ARBA"/>
</dbReference>
<proteinExistence type="predicted"/>
<dbReference type="InterPro" id="IPR000477">
    <property type="entry name" value="RT_dom"/>
</dbReference>
<dbReference type="SUPFAM" id="SSF56672">
    <property type="entry name" value="DNA/RNA polymerases"/>
    <property type="match status" value="1"/>
</dbReference>
<dbReference type="PANTHER" id="PTHR33332">
    <property type="entry name" value="REVERSE TRANSCRIPTASE DOMAIN-CONTAINING PROTEIN"/>
    <property type="match status" value="1"/>
</dbReference>
<dbReference type="InterPro" id="IPR043502">
    <property type="entry name" value="DNA/RNA_pol_sf"/>
</dbReference>
<accession>A0A0P4W6B3</accession>
<name>A0A0P4W6B3_SCYOL</name>
<dbReference type="InterPro" id="IPR012337">
    <property type="entry name" value="RNaseH-like_sf"/>
</dbReference>
<dbReference type="GO" id="GO:0071897">
    <property type="term" value="P:DNA biosynthetic process"/>
    <property type="evidence" value="ECO:0007669"/>
    <property type="project" value="UniProtKB-ARBA"/>
</dbReference>
<dbReference type="CDD" id="cd09276">
    <property type="entry name" value="Rnase_HI_RT_non_LTR"/>
    <property type="match status" value="1"/>
</dbReference>
<dbReference type="Pfam" id="PF00075">
    <property type="entry name" value="RNase_H"/>
    <property type="match status" value="1"/>
</dbReference>
<feature type="domain" description="RNase H type-1" evidence="2">
    <location>
        <begin position="427"/>
        <end position="558"/>
    </location>
</feature>
<reference evidence="3" key="1">
    <citation type="submission" date="2015-09" db="EMBL/GenBank/DDBJ databases">
        <title>Scylla olivacea transcriptome.</title>
        <authorList>
            <person name="Ikhwanuddin M."/>
        </authorList>
    </citation>
    <scope>NUCLEOTIDE SEQUENCE</scope>
</reference>
<dbReference type="GO" id="GO:0003676">
    <property type="term" value="F:nucleic acid binding"/>
    <property type="evidence" value="ECO:0007669"/>
    <property type="project" value="InterPro"/>
</dbReference>
<organism evidence="3">
    <name type="scientific">Scylla olivacea</name>
    <name type="common">Orange mud crab</name>
    <name type="synonym">Cancer olivacea</name>
    <dbReference type="NCBI Taxonomy" id="85551"/>
    <lineage>
        <taxon>Eukaryota</taxon>
        <taxon>Metazoa</taxon>
        <taxon>Ecdysozoa</taxon>
        <taxon>Arthropoda</taxon>
        <taxon>Crustacea</taxon>
        <taxon>Multicrustacea</taxon>
        <taxon>Malacostraca</taxon>
        <taxon>Eumalacostraca</taxon>
        <taxon>Eucarida</taxon>
        <taxon>Decapoda</taxon>
        <taxon>Pleocyemata</taxon>
        <taxon>Brachyura</taxon>
        <taxon>Eubrachyura</taxon>
        <taxon>Portunoidea</taxon>
        <taxon>Portunidae</taxon>
        <taxon>Portuninae</taxon>
        <taxon>Scylla</taxon>
    </lineage>
</organism>
<dbReference type="InterPro" id="IPR002156">
    <property type="entry name" value="RNaseH_domain"/>
</dbReference>
<dbReference type="AlphaFoldDB" id="A0A0P4W6B3"/>
<protein>
    <recommendedName>
        <fullName evidence="4">Reverse transcriptase domain-containing protein</fullName>
    </recommendedName>
</protein>
<dbReference type="PROSITE" id="PS50879">
    <property type="entry name" value="RNASE_H_1"/>
    <property type="match status" value="1"/>
</dbReference>
<evidence type="ECO:0000259" key="1">
    <source>
        <dbReference type="PROSITE" id="PS50878"/>
    </source>
</evidence>
<evidence type="ECO:0000259" key="2">
    <source>
        <dbReference type="PROSITE" id="PS50879"/>
    </source>
</evidence>
<dbReference type="PROSITE" id="PS50878">
    <property type="entry name" value="RT_POL"/>
    <property type="match status" value="1"/>
</dbReference>
<dbReference type="EMBL" id="GDRN01111454">
    <property type="protein sequence ID" value="JAI56781.1"/>
    <property type="molecule type" value="Transcribed_RNA"/>
</dbReference>
<sequence length="717" mass="79459">MVLARLQWRVGPSHPHVFGYTRGVSTADSILALLTQIDHRPAVIVFIDLEKAFELASPHAILDALVRKGVRGRLLAWLRDYLQRRRARVRFQGLRSTFKVLENGTPQGGILSPLLFNLLMEQLVALPFHAGTVLLSYADDLALVVTGRGNKLRRTQQALDLISGKCQDLGLKISAEKSRAMMVKAADPAWQLRVQGVELAWTNSYQYLGVWVDKRLSFTAHAAYLRERTQSRLNVMRAMTRISAGATFSVLRQYYVHAVRSLVDYSAPVLIALSPNQQERIEVLQNTAMRTMLGAPRWSSACVMQSETRLVSLTTRVQQITACRVARVLQRDAEGVTQRRLRLAGTQGAESLRRNPWLLQCTLATRNLARMENWPQADLPAPTFHAPPPWEPPAAEFSATQLPASKALCAVEEMRQHAFMAMAQVTEPDSVVYYTDGSADPDSGRTGAAAITRGAEVCERTPDHCSTLQTELVAIQLALEHAQHRPERTVVLHTDSRTGLQALQQPYPSDNVGLVTAILGSLQSLAAQGRRVRLNWIPSHVGVRGNEAADAAAKRAASGPQVTRHVPPSLSQVRAQARLAATKRARHTHRQLETRKRQAAWYASATGYQSLDASQQQPRADGVLLQRVRLGYCTREQLYDDFRGQECDHCGRHSRHPLVHYLLSCPATAALRPTPPPPAHPVGGDLLSSREARAALIVRHTPTDLMLRVLRAAPPPR</sequence>
<evidence type="ECO:0000313" key="3">
    <source>
        <dbReference type="EMBL" id="JAI56781.1"/>
    </source>
</evidence>
<dbReference type="SUPFAM" id="SSF53098">
    <property type="entry name" value="Ribonuclease H-like"/>
    <property type="match status" value="1"/>
</dbReference>
<dbReference type="Gene3D" id="3.30.420.10">
    <property type="entry name" value="Ribonuclease H-like superfamily/Ribonuclease H"/>
    <property type="match status" value="1"/>
</dbReference>
<dbReference type="GO" id="GO:0004523">
    <property type="term" value="F:RNA-DNA hybrid ribonuclease activity"/>
    <property type="evidence" value="ECO:0007669"/>
    <property type="project" value="InterPro"/>
</dbReference>
<feature type="domain" description="Reverse transcriptase" evidence="1">
    <location>
        <begin position="1"/>
        <end position="212"/>
    </location>
</feature>
<evidence type="ECO:0008006" key="4">
    <source>
        <dbReference type="Google" id="ProtNLM"/>
    </source>
</evidence>
<dbReference type="InterPro" id="IPR036397">
    <property type="entry name" value="RNaseH_sf"/>
</dbReference>
<dbReference type="Pfam" id="PF00078">
    <property type="entry name" value="RVT_1"/>
    <property type="match status" value="1"/>
</dbReference>